<organism evidence="1 2">
    <name type="scientific">Mycoplasmopsis edwardii</name>
    <dbReference type="NCBI Taxonomy" id="53558"/>
    <lineage>
        <taxon>Bacteria</taxon>
        <taxon>Bacillati</taxon>
        <taxon>Mycoplasmatota</taxon>
        <taxon>Mycoplasmoidales</taxon>
        <taxon>Metamycoplasmataceae</taxon>
        <taxon>Mycoplasmopsis</taxon>
    </lineage>
</organism>
<reference evidence="1" key="1">
    <citation type="submission" date="2022-12" db="EMBL/GenBank/DDBJ databases">
        <authorList>
            <consortium name="Asia Pacific Centre for Animal Health"/>
            <person name="Klose S.M."/>
            <person name="Legione A.R."/>
            <person name="Monotti I."/>
            <person name="Bushell R."/>
            <person name="Marenda M.S."/>
            <person name="Sugiyama T."/>
            <person name="Browning G.F."/>
            <person name="Vaz P.K."/>
        </authorList>
    </citation>
    <scope>NUCLEOTIDE SEQUENCE</scope>
    <source>
        <strain evidence="1">Felid995</strain>
    </source>
</reference>
<dbReference type="Proteomes" id="UP001213039">
    <property type="component" value="Chromosome"/>
</dbReference>
<evidence type="ECO:0000313" key="1">
    <source>
        <dbReference type="EMBL" id="WBP84171.1"/>
    </source>
</evidence>
<name>A0ACD4PI24_9BACT</name>
<evidence type="ECO:0000313" key="2">
    <source>
        <dbReference type="Proteomes" id="UP001213039"/>
    </source>
</evidence>
<accession>A0ACD4PI24</accession>
<keyword evidence="2" id="KW-1185">Reference proteome</keyword>
<proteinExistence type="predicted"/>
<sequence>MQLKFKSEINQNDNVKNIEFTVPVTVYDEEKFKVLAFDEPNTNLKSMIELSEDEINIHNSSSTIYLKYQQEHEFTFHLDHQGKLFELLWVTNWTKKEFKENYYNFTYSIKSNNSHIGEFTITLELVE</sequence>
<dbReference type="EMBL" id="CP114370">
    <property type="protein sequence ID" value="WBP84171.1"/>
    <property type="molecule type" value="Genomic_DNA"/>
</dbReference>
<gene>
    <name evidence="1" type="ORF">Me_995_000130</name>
</gene>
<protein>
    <submittedName>
        <fullName evidence="1">DUF1934 family protein</fullName>
    </submittedName>
</protein>